<dbReference type="AlphaFoldDB" id="A0AAD5JRS2"/>
<keyword evidence="3" id="KW-1185">Reference proteome</keyword>
<feature type="compositionally biased region" description="Low complexity" evidence="1">
    <location>
        <begin position="349"/>
        <end position="366"/>
    </location>
</feature>
<feature type="compositionally biased region" description="Polar residues" evidence="1">
    <location>
        <begin position="191"/>
        <end position="203"/>
    </location>
</feature>
<comment type="caution">
    <text evidence="2">The sequence shown here is derived from an EMBL/GenBank/DDBJ whole genome shotgun (WGS) entry which is preliminary data.</text>
</comment>
<accession>A0AAD5JRS2</accession>
<evidence type="ECO:0000313" key="3">
    <source>
        <dbReference type="Proteomes" id="UP001209540"/>
    </source>
</evidence>
<dbReference type="EMBL" id="JAIXMP010000030">
    <property type="protein sequence ID" value="KAI9251427.1"/>
    <property type="molecule type" value="Genomic_DNA"/>
</dbReference>
<reference evidence="2" key="1">
    <citation type="journal article" date="2022" name="IScience">
        <title>Evolution of zygomycete secretomes and the origins of terrestrial fungal ecologies.</title>
        <authorList>
            <person name="Chang Y."/>
            <person name="Wang Y."/>
            <person name="Mondo S."/>
            <person name="Ahrendt S."/>
            <person name="Andreopoulos W."/>
            <person name="Barry K."/>
            <person name="Beard J."/>
            <person name="Benny G.L."/>
            <person name="Blankenship S."/>
            <person name="Bonito G."/>
            <person name="Cuomo C."/>
            <person name="Desiro A."/>
            <person name="Gervers K.A."/>
            <person name="Hundley H."/>
            <person name="Kuo A."/>
            <person name="LaButti K."/>
            <person name="Lang B.F."/>
            <person name="Lipzen A."/>
            <person name="O'Donnell K."/>
            <person name="Pangilinan J."/>
            <person name="Reynolds N."/>
            <person name="Sandor L."/>
            <person name="Smith M.E."/>
            <person name="Tsang A."/>
            <person name="Grigoriev I.V."/>
            <person name="Stajich J.E."/>
            <person name="Spatafora J.W."/>
        </authorList>
    </citation>
    <scope>NUCLEOTIDE SEQUENCE</scope>
    <source>
        <strain evidence="2">RSA 2281</strain>
    </source>
</reference>
<evidence type="ECO:0000256" key="1">
    <source>
        <dbReference type="SAM" id="MobiDB-lite"/>
    </source>
</evidence>
<sequence>MSTENEELQYWLEQESITNTDAFLAPDTPTGPSRSLINTRLDNIQKKHERIVERLINQQTWALSDFQAAFAERIDPSLFQTSLEKKSGIFETINGERFLVEKQSQILQILDQLQNVITQGKGEAQKDTLPEKLCAQRISEPIDPFTNQINIIYESELKVLRDRQKTLFADFQRDYIEQKGPLRQQLGQLEHSTLSTSPQLQSKAPTPVPAPATPALSIPTKRTETEAQPPPSSTKRIRFSSPPVQSRQESPRQPIRSNTSPSHKGAVFQGQIPPGPSILIRTPSRDPRIRNEQAAPFGRSQPETHPKAPRGVIQKTKATATANATPISAPSNYQNTSAPNKPANTSSGSMPPEVVSSAPSSSSTSSLKQHKHKPIPKGINAPLLDRGTMDMVGPDVFFIERQSKTRIHLGVAKDFDNALHAPQENSPIFVRWMQNDRWFYRRRDQARIGLVSKIEPMIRKYLLQT</sequence>
<feature type="region of interest" description="Disordered" evidence="1">
    <location>
        <begin position="191"/>
        <end position="286"/>
    </location>
</feature>
<organism evidence="2 3">
    <name type="scientific">Phascolomyces articulosus</name>
    <dbReference type="NCBI Taxonomy" id="60185"/>
    <lineage>
        <taxon>Eukaryota</taxon>
        <taxon>Fungi</taxon>
        <taxon>Fungi incertae sedis</taxon>
        <taxon>Mucoromycota</taxon>
        <taxon>Mucoromycotina</taxon>
        <taxon>Mucoromycetes</taxon>
        <taxon>Mucorales</taxon>
        <taxon>Lichtheimiaceae</taxon>
        <taxon>Phascolomyces</taxon>
    </lineage>
</organism>
<feature type="region of interest" description="Disordered" evidence="1">
    <location>
        <begin position="293"/>
        <end position="312"/>
    </location>
</feature>
<feature type="compositionally biased region" description="Polar residues" evidence="1">
    <location>
        <begin position="326"/>
        <end position="348"/>
    </location>
</feature>
<feature type="region of interest" description="Disordered" evidence="1">
    <location>
        <begin position="318"/>
        <end position="382"/>
    </location>
</feature>
<dbReference type="Proteomes" id="UP001209540">
    <property type="component" value="Unassembled WGS sequence"/>
</dbReference>
<proteinExistence type="predicted"/>
<name>A0AAD5JRS2_9FUNG</name>
<protein>
    <submittedName>
        <fullName evidence="2">Uncharacterized protein</fullName>
    </submittedName>
</protein>
<evidence type="ECO:0000313" key="2">
    <source>
        <dbReference type="EMBL" id="KAI9251427.1"/>
    </source>
</evidence>
<gene>
    <name evidence="2" type="ORF">BDA99DRAFT_563702</name>
</gene>
<reference evidence="2" key="2">
    <citation type="submission" date="2023-02" db="EMBL/GenBank/DDBJ databases">
        <authorList>
            <consortium name="DOE Joint Genome Institute"/>
            <person name="Mondo S.J."/>
            <person name="Chang Y."/>
            <person name="Wang Y."/>
            <person name="Ahrendt S."/>
            <person name="Andreopoulos W."/>
            <person name="Barry K."/>
            <person name="Beard J."/>
            <person name="Benny G.L."/>
            <person name="Blankenship S."/>
            <person name="Bonito G."/>
            <person name="Cuomo C."/>
            <person name="Desiro A."/>
            <person name="Gervers K.A."/>
            <person name="Hundley H."/>
            <person name="Kuo A."/>
            <person name="LaButti K."/>
            <person name="Lang B.F."/>
            <person name="Lipzen A."/>
            <person name="O'Donnell K."/>
            <person name="Pangilinan J."/>
            <person name="Reynolds N."/>
            <person name="Sandor L."/>
            <person name="Smith M.W."/>
            <person name="Tsang A."/>
            <person name="Grigoriev I.V."/>
            <person name="Stajich J.E."/>
            <person name="Spatafora J.W."/>
        </authorList>
    </citation>
    <scope>NUCLEOTIDE SEQUENCE</scope>
    <source>
        <strain evidence="2">RSA 2281</strain>
    </source>
</reference>